<dbReference type="AlphaFoldDB" id="A0AAE0Z7Z1"/>
<keyword evidence="2" id="KW-1185">Reference proteome</keyword>
<reference evidence="1" key="1">
    <citation type="journal article" date="2023" name="G3 (Bethesda)">
        <title>A reference genome for the long-term kleptoplast-retaining sea slug Elysia crispata morphotype clarki.</title>
        <authorList>
            <person name="Eastman K.E."/>
            <person name="Pendleton A.L."/>
            <person name="Shaikh M.A."/>
            <person name="Suttiyut T."/>
            <person name="Ogas R."/>
            <person name="Tomko P."/>
            <person name="Gavelis G."/>
            <person name="Widhalm J.R."/>
            <person name="Wisecaver J.H."/>
        </authorList>
    </citation>
    <scope>NUCLEOTIDE SEQUENCE</scope>
    <source>
        <strain evidence="1">ECLA1</strain>
    </source>
</reference>
<comment type="caution">
    <text evidence="1">The sequence shown here is derived from an EMBL/GenBank/DDBJ whole genome shotgun (WGS) entry which is preliminary data.</text>
</comment>
<protein>
    <submittedName>
        <fullName evidence="1">Uncharacterized protein</fullName>
    </submittedName>
</protein>
<evidence type="ECO:0000313" key="1">
    <source>
        <dbReference type="EMBL" id="KAK3763587.1"/>
    </source>
</evidence>
<evidence type="ECO:0000313" key="2">
    <source>
        <dbReference type="Proteomes" id="UP001283361"/>
    </source>
</evidence>
<name>A0AAE0Z7Z1_9GAST</name>
<organism evidence="1 2">
    <name type="scientific">Elysia crispata</name>
    <name type="common">lettuce slug</name>
    <dbReference type="NCBI Taxonomy" id="231223"/>
    <lineage>
        <taxon>Eukaryota</taxon>
        <taxon>Metazoa</taxon>
        <taxon>Spiralia</taxon>
        <taxon>Lophotrochozoa</taxon>
        <taxon>Mollusca</taxon>
        <taxon>Gastropoda</taxon>
        <taxon>Heterobranchia</taxon>
        <taxon>Euthyneura</taxon>
        <taxon>Panpulmonata</taxon>
        <taxon>Sacoglossa</taxon>
        <taxon>Placobranchoidea</taxon>
        <taxon>Plakobranchidae</taxon>
        <taxon>Elysia</taxon>
    </lineage>
</organism>
<dbReference type="EMBL" id="JAWDGP010004530">
    <property type="protein sequence ID" value="KAK3763587.1"/>
    <property type="molecule type" value="Genomic_DNA"/>
</dbReference>
<accession>A0AAE0Z7Z1</accession>
<proteinExistence type="predicted"/>
<gene>
    <name evidence="1" type="ORF">RRG08_057010</name>
</gene>
<dbReference type="Proteomes" id="UP001283361">
    <property type="component" value="Unassembled WGS sequence"/>
</dbReference>
<sequence>MFLPRLLPGGSMDGKEIIRSTFPVKQFSQEEMLHCSLTLQGEAGGERHGSAETLDITELMSSVQSARLDGVDKIEEPIGRDNI</sequence>